<reference evidence="2" key="1">
    <citation type="submission" date="2022-12" db="EMBL/GenBank/DDBJ databases">
        <authorList>
            <person name="Webb A."/>
        </authorList>
    </citation>
    <scope>NUCLEOTIDE SEQUENCE</scope>
    <source>
        <strain evidence="2">Hp1</strain>
    </source>
</reference>
<protein>
    <recommendedName>
        <fullName evidence="4">PX domain-containing protein</fullName>
    </recommendedName>
</protein>
<proteinExistence type="predicted"/>
<evidence type="ECO:0000313" key="2">
    <source>
        <dbReference type="EMBL" id="CAI5733918.1"/>
    </source>
</evidence>
<name>A0AAV0UBZ0_HYABA</name>
<keyword evidence="3" id="KW-1185">Reference proteome</keyword>
<feature type="region of interest" description="Disordered" evidence="1">
    <location>
        <begin position="1"/>
        <end position="55"/>
    </location>
</feature>
<evidence type="ECO:0008006" key="4">
    <source>
        <dbReference type="Google" id="ProtNLM"/>
    </source>
</evidence>
<sequence length="243" mass="27330">MSSVDTANPTALEVPTTVTATTTTTTTTTTTPVSSALDTATSSAVTRTTKTRDRSGSLVSSLQRLECVRVSKSIYRSGSHFYVVDVFLQRSAARCRLSESVYRASPASQLSRRTMRDFLMAEREPDFVVERRFFEFRQLRDAIAAVVRANGAHVDTCVDCRGLVRVARTSKHQYWTMRRLFGNTKQRRTLVSTFVNDLLARAIGVTRESRTGDMEKSCIVREQVAELLQEFLKRRFQPSLGII</sequence>
<comment type="caution">
    <text evidence="2">The sequence shown here is derived from an EMBL/GenBank/DDBJ whole genome shotgun (WGS) entry which is preliminary data.</text>
</comment>
<organism evidence="2 3">
    <name type="scientific">Hyaloperonospora brassicae</name>
    <name type="common">Brassica downy mildew</name>
    <name type="synonym">Peronospora brassicae</name>
    <dbReference type="NCBI Taxonomy" id="162125"/>
    <lineage>
        <taxon>Eukaryota</taxon>
        <taxon>Sar</taxon>
        <taxon>Stramenopiles</taxon>
        <taxon>Oomycota</taxon>
        <taxon>Peronosporomycetes</taxon>
        <taxon>Peronosporales</taxon>
        <taxon>Peronosporaceae</taxon>
        <taxon>Hyaloperonospora</taxon>
    </lineage>
</organism>
<gene>
    <name evidence="2" type="ORF">HBR001_LOCUS5995</name>
</gene>
<feature type="compositionally biased region" description="Low complexity" evidence="1">
    <location>
        <begin position="16"/>
        <end position="31"/>
    </location>
</feature>
<evidence type="ECO:0000256" key="1">
    <source>
        <dbReference type="SAM" id="MobiDB-lite"/>
    </source>
</evidence>
<dbReference type="Proteomes" id="UP001162031">
    <property type="component" value="Unassembled WGS sequence"/>
</dbReference>
<feature type="compositionally biased region" description="Polar residues" evidence="1">
    <location>
        <begin position="32"/>
        <end position="48"/>
    </location>
</feature>
<evidence type="ECO:0000313" key="3">
    <source>
        <dbReference type="Proteomes" id="UP001162031"/>
    </source>
</evidence>
<accession>A0AAV0UBZ0</accession>
<dbReference type="AlphaFoldDB" id="A0AAV0UBZ0"/>
<dbReference type="EMBL" id="CANTFL010001211">
    <property type="protein sequence ID" value="CAI5733918.1"/>
    <property type="molecule type" value="Genomic_DNA"/>
</dbReference>